<comment type="caution">
    <text evidence="1">The sequence shown here is derived from an EMBL/GenBank/DDBJ whole genome shotgun (WGS) entry which is preliminary data.</text>
</comment>
<organism evidence="1 2">
    <name type="scientific">Pediococcus pentosaceus</name>
    <dbReference type="NCBI Taxonomy" id="1255"/>
    <lineage>
        <taxon>Bacteria</taxon>
        <taxon>Bacillati</taxon>
        <taxon>Bacillota</taxon>
        <taxon>Bacilli</taxon>
        <taxon>Lactobacillales</taxon>
        <taxon>Lactobacillaceae</taxon>
        <taxon>Pediococcus</taxon>
    </lineage>
</organism>
<protein>
    <submittedName>
        <fullName evidence="1">Uncharacterized protein</fullName>
    </submittedName>
</protein>
<sequence>MSKVKKRVRPTKEQAQELNRRLDAVIDAGHTNNLYCDCEVCQALAEQAELMGYRTDSTIKQPSEKWDRRKQEYERRRQIDLVKVANLAGQGLTSAEISEKMHRSKSYINKLAREFDIKIFTKKRGRKPCH</sequence>
<dbReference type="Proteomes" id="UP000743107">
    <property type="component" value="Unassembled WGS sequence"/>
</dbReference>
<dbReference type="AlphaFoldDB" id="A0AA40X9P2"/>
<proteinExistence type="predicted"/>
<dbReference type="RefSeq" id="WP_195752015.1">
    <property type="nucleotide sequence ID" value="NZ_JADOFV010000004.1"/>
</dbReference>
<accession>A0AA40X9P2</accession>
<gene>
    <name evidence="1" type="ORF">ITQ97_07355</name>
</gene>
<evidence type="ECO:0000313" key="2">
    <source>
        <dbReference type="Proteomes" id="UP000743107"/>
    </source>
</evidence>
<evidence type="ECO:0000313" key="1">
    <source>
        <dbReference type="EMBL" id="MBF7127618.1"/>
    </source>
</evidence>
<name>A0AA40X9P2_PEDPE</name>
<reference evidence="1" key="1">
    <citation type="submission" date="2020-11" db="EMBL/GenBank/DDBJ databases">
        <title>Antibiotic susceptibility profiles of Pediococcus pentosaceus from various origins and their implications for the safety assessment of strains with food-technology applications.</title>
        <authorList>
            <person name="Shani N."/>
            <person name="Oberhaensli S."/>
            <person name="Arias E."/>
        </authorList>
    </citation>
    <scope>NUCLEOTIDE SEQUENCE</scope>
    <source>
        <strain evidence="1">FAM 19164</strain>
    </source>
</reference>
<dbReference type="EMBL" id="JADOFV010000004">
    <property type="protein sequence ID" value="MBF7127618.1"/>
    <property type="molecule type" value="Genomic_DNA"/>
</dbReference>